<proteinExistence type="predicted"/>
<reference evidence="1 2" key="1">
    <citation type="journal article" date="2017" name="Sci. Rep.">
        <title>Characterization and diversity of phages infecting Aeromonas salmonicida subsp. salmonicida.</title>
        <authorList>
            <person name="Vincent A.T."/>
            <person name="Paquet V.E."/>
            <person name="Bernatchez A."/>
            <person name="Tremblay D.M."/>
            <person name="Moineau S."/>
            <person name="Charette S.J."/>
        </authorList>
    </citation>
    <scope>NUCLEOTIDE SEQUENCE [LARGE SCALE GENOMIC DNA]</scope>
</reference>
<dbReference type="EMBL" id="KY290955">
    <property type="protein sequence ID" value="APU01698.1"/>
    <property type="molecule type" value="Genomic_DNA"/>
</dbReference>
<protein>
    <submittedName>
        <fullName evidence="1">Uncharacterized protein</fullName>
    </submittedName>
</protein>
<evidence type="ECO:0000313" key="1">
    <source>
        <dbReference type="EMBL" id="APU01698.1"/>
    </source>
</evidence>
<dbReference type="Proteomes" id="UP000225215">
    <property type="component" value="Segment"/>
</dbReference>
<sequence>MKFYKELLQEMVYEDRMDLEDGEFGFEGPAVIKNVQKEIVDTSRWSVIYDQILSVTQGDVTKFYRTGWSEGATENQDERPYEYEDDEIELSEVFPVVKSIVVYE</sequence>
<organism evidence="1 2">
    <name type="scientific">Aeromonas phage 65.2</name>
    <dbReference type="NCBI Taxonomy" id="1932896"/>
    <lineage>
        <taxon>Viruses</taxon>
        <taxon>Duplodnaviria</taxon>
        <taxon>Heunggongvirae</taxon>
        <taxon>Uroviricota</taxon>
        <taxon>Caudoviricetes</taxon>
        <taxon>Pantevenvirales</taxon>
        <taxon>Straboviridae</taxon>
        <taxon>Emmerichvirinae</taxon>
        <taxon>Ishigurovirus</taxon>
        <taxon>Ishigurovirus osborne</taxon>
    </lineage>
</organism>
<name>A0A219YCH8_9CAUD</name>
<evidence type="ECO:0000313" key="2">
    <source>
        <dbReference type="Proteomes" id="UP000225215"/>
    </source>
</evidence>
<accession>A0A219YCH8</accession>